<evidence type="ECO:0000256" key="5">
    <source>
        <dbReference type="ARBA" id="ARBA00022970"/>
    </source>
</evidence>
<feature type="transmembrane region" description="Helical" evidence="8">
    <location>
        <begin position="394"/>
        <end position="413"/>
    </location>
</feature>
<dbReference type="InParanoid" id="A0A194XLT2"/>
<reference evidence="10 11" key="1">
    <citation type="submission" date="2015-10" db="EMBL/GenBank/DDBJ databases">
        <title>Full genome of DAOMC 229536 Phialocephala scopiformis, a fungal endophyte of spruce producing the potent anti-insectan compound rugulosin.</title>
        <authorList>
            <consortium name="DOE Joint Genome Institute"/>
            <person name="Walker A.K."/>
            <person name="Frasz S.L."/>
            <person name="Seifert K.A."/>
            <person name="Miller J.D."/>
            <person name="Mondo S.J."/>
            <person name="Labutti K."/>
            <person name="Lipzen A."/>
            <person name="Dockter R."/>
            <person name="Kennedy M."/>
            <person name="Grigoriev I.V."/>
            <person name="Spatafora J.W."/>
        </authorList>
    </citation>
    <scope>NUCLEOTIDE SEQUENCE [LARGE SCALE GENOMIC DNA]</scope>
    <source>
        <strain evidence="10 11">CBS 120377</strain>
    </source>
</reference>
<dbReference type="EMBL" id="KQ947408">
    <property type="protein sequence ID" value="KUJ21138.1"/>
    <property type="molecule type" value="Genomic_DNA"/>
</dbReference>
<name>A0A194XLT2_MOLSC</name>
<dbReference type="InterPro" id="IPR003492">
    <property type="entry name" value="Battenin_disease_Cln3"/>
</dbReference>
<accession>A0A194XLT2</accession>
<evidence type="ECO:0000256" key="8">
    <source>
        <dbReference type="RuleBase" id="RU361113"/>
    </source>
</evidence>
<evidence type="ECO:0000313" key="11">
    <source>
        <dbReference type="Proteomes" id="UP000070700"/>
    </source>
</evidence>
<evidence type="ECO:0000256" key="6">
    <source>
        <dbReference type="ARBA" id="ARBA00022989"/>
    </source>
</evidence>
<keyword evidence="11" id="KW-1185">Reference proteome</keyword>
<dbReference type="OrthoDB" id="5356721at2759"/>
<keyword evidence="8" id="KW-0926">Vacuole</keyword>
<keyword evidence="4 8" id="KW-0812">Transmembrane</keyword>
<dbReference type="GeneID" id="28831963"/>
<dbReference type="SUPFAM" id="SSF103473">
    <property type="entry name" value="MFS general substrate transporter"/>
    <property type="match status" value="1"/>
</dbReference>
<feature type="transmembrane region" description="Helical" evidence="8">
    <location>
        <begin position="76"/>
        <end position="94"/>
    </location>
</feature>
<keyword evidence="3" id="KW-0813">Transport</keyword>
<dbReference type="GO" id="GO:0006865">
    <property type="term" value="P:amino acid transport"/>
    <property type="evidence" value="ECO:0007669"/>
    <property type="project" value="UniProtKB-KW"/>
</dbReference>
<evidence type="ECO:0000256" key="7">
    <source>
        <dbReference type="ARBA" id="ARBA00023136"/>
    </source>
</evidence>
<feature type="transmembrane region" description="Helical" evidence="8">
    <location>
        <begin position="52"/>
        <end position="70"/>
    </location>
</feature>
<protein>
    <recommendedName>
        <fullName evidence="8">Protein BTN</fullName>
    </recommendedName>
</protein>
<feature type="transmembrane region" description="Helical" evidence="8">
    <location>
        <begin position="359"/>
        <end position="382"/>
    </location>
</feature>
<sequence>MEAPAQALTSFMNETKESSSQQYNDAHLIQTSKSDVQTSSPRSKRLRLNRTTIAFFIMGILIALPTMVVTMAANQMFAGITGVYGISLSLTAAITSFSTPLFARFLPYNICTFICVIFSLLSYTICTLPFPSPSSSITTSKAGPVLGTMFAGFVYAFGTNTYLAVAAFFPQEAVLALSVGSGFAAVLGPATYMGFMVAFGQDWRRSFLVFLPTVLGILVAWWVLMNRKCREAAKRSRLGSRGGKTIESMTSEAERDTGSEGDTESATAAGKVERKEGVCIQERESDTSEMLKTGFSPHRTRLGLLFQIILPKYVAPLIICTTSAVETLARFREAPKGDLQFQISSPTETHNLSSAPSSLFYHIPFIWTWTILQLILLTIGIIQLYHPFLTYYEVWVMVMFLVGGCVGGGFISTNYKVAEDFRKAGEPDEVRSFAMSYAGLGNFGGDALGGGLAVLLQQLVVKSIGSR</sequence>
<dbReference type="GO" id="GO:0005774">
    <property type="term" value="C:vacuolar membrane"/>
    <property type="evidence" value="ECO:0007669"/>
    <property type="project" value="UniProtKB-SubCell"/>
</dbReference>
<feature type="transmembrane region" description="Helical" evidence="8">
    <location>
        <begin position="174"/>
        <end position="195"/>
    </location>
</feature>
<dbReference type="Pfam" id="PF02487">
    <property type="entry name" value="CLN3"/>
    <property type="match status" value="1"/>
</dbReference>
<proteinExistence type="inferred from homology"/>
<comment type="subcellular location">
    <subcellularLocation>
        <location evidence="1">Endomembrane system</location>
        <topology evidence="1">Multi-pass membrane protein</topology>
    </subcellularLocation>
    <subcellularLocation>
        <location evidence="8">Vacuole membrane</location>
        <topology evidence="8">Multi-pass membrane protein</topology>
    </subcellularLocation>
</comment>
<keyword evidence="6 8" id="KW-1133">Transmembrane helix</keyword>
<evidence type="ECO:0000313" key="10">
    <source>
        <dbReference type="EMBL" id="KUJ21138.1"/>
    </source>
</evidence>
<feature type="region of interest" description="Disordered" evidence="9">
    <location>
        <begin position="240"/>
        <end position="274"/>
    </location>
</feature>
<dbReference type="RefSeq" id="XP_018075493.1">
    <property type="nucleotide sequence ID" value="XM_018222237.1"/>
</dbReference>
<gene>
    <name evidence="10" type="ORF">LY89DRAFT_778754</name>
</gene>
<evidence type="ECO:0000256" key="4">
    <source>
        <dbReference type="ARBA" id="ARBA00022692"/>
    </source>
</evidence>
<keyword evidence="7 8" id="KW-0472">Membrane</keyword>
<dbReference type="KEGG" id="psco:LY89DRAFT_778754"/>
<feature type="transmembrane region" description="Helical" evidence="8">
    <location>
        <begin position="207"/>
        <end position="225"/>
    </location>
</feature>
<dbReference type="InterPro" id="IPR036259">
    <property type="entry name" value="MFS_trans_sf"/>
</dbReference>
<keyword evidence="5" id="KW-0029">Amino-acid transport</keyword>
<dbReference type="AlphaFoldDB" id="A0A194XLT2"/>
<dbReference type="PANTHER" id="PTHR10981">
    <property type="entry name" value="BATTENIN"/>
    <property type="match status" value="1"/>
</dbReference>
<evidence type="ECO:0000256" key="3">
    <source>
        <dbReference type="ARBA" id="ARBA00022448"/>
    </source>
</evidence>
<dbReference type="PRINTS" id="PR01315">
    <property type="entry name" value="BATTENIN"/>
</dbReference>
<organism evidence="10 11">
    <name type="scientific">Mollisia scopiformis</name>
    <name type="common">Conifer needle endophyte fungus</name>
    <name type="synonym">Phialocephala scopiformis</name>
    <dbReference type="NCBI Taxonomy" id="149040"/>
    <lineage>
        <taxon>Eukaryota</taxon>
        <taxon>Fungi</taxon>
        <taxon>Dikarya</taxon>
        <taxon>Ascomycota</taxon>
        <taxon>Pezizomycotina</taxon>
        <taxon>Leotiomycetes</taxon>
        <taxon>Helotiales</taxon>
        <taxon>Mollisiaceae</taxon>
        <taxon>Mollisia</taxon>
    </lineage>
</organism>
<feature type="transmembrane region" description="Helical" evidence="8">
    <location>
        <begin position="106"/>
        <end position="125"/>
    </location>
</feature>
<dbReference type="GO" id="GO:0012505">
    <property type="term" value="C:endomembrane system"/>
    <property type="evidence" value="ECO:0007669"/>
    <property type="project" value="UniProtKB-SubCell"/>
</dbReference>
<evidence type="ECO:0000256" key="2">
    <source>
        <dbReference type="ARBA" id="ARBA00007467"/>
    </source>
</evidence>
<comment type="similarity">
    <text evidence="2 8">Belongs to the battenin family.</text>
</comment>
<dbReference type="GO" id="GO:0051453">
    <property type="term" value="P:regulation of intracellular pH"/>
    <property type="evidence" value="ECO:0007669"/>
    <property type="project" value="TreeGrafter"/>
</dbReference>
<evidence type="ECO:0000256" key="9">
    <source>
        <dbReference type="SAM" id="MobiDB-lite"/>
    </source>
</evidence>
<dbReference type="Proteomes" id="UP000070700">
    <property type="component" value="Unassembled WGS sequence"/>
</dbReference>
<feature type="transmembrane region" description="Helical" evidence="8">
    <location>
        <begin position="145"/>
        <end position="169"/>
    </location>
</feature>
<evidence type="ECO:0000256" key="1">
    <source>
        <dbReference type="ARBA" id="ARBA00004127"/>
    </source>
</evidence>
<dbReference type="PANTHER" id="PTHR10981:SF0">
    <property type="entry name" value="BATTENIN"/>
    <property type="match status" value="1"/>
</dbReference>